<dbReference type="Gene3D" id="2.60.40.60">
    <property type="entry name" value="Cadherins"/>
    <property type="match status" value="1"/>
</dbReference>
<dbReference type="SUPFAM" id="SSF49313">
    <property type="entry name" value="Cadherin-like"/>
    <property type="match status" value="1"/>
</dbReference>
<dbReference type="GO" id="GO:0005509">
    <property type="term" value="F:calcium ion binding"/>
    <property type="evidence" value="ECO:0007669"/>
    <property type="project" value="UniProtKB-UniRule"/>
</dbReference>
<dbReference type="Proteomes" id="UP000727407">
    <property type="component" value="Unassembled WGS sequence"/>
</dbReference>
<proteinExistence type="predicted"/>
<comment type="caution">
    <text evidence="5">The sequence shown here is derived from an EMBL/GenBank/DDBJ whole genome shotgun (WGS) entry which is preliminary data.</text>
</comment>
<name>A0A8J4TI09_CLAMG</name>
<evidence type="ECO:0000256" key="2">
    <source>
        <dbReference type="ARBA" id="ARBA00023136"/>
    </source>
</evidence>
<dbReference type="Pfam" id="PF00028">
    <property type="entry name" value="Cadherin"/>
    <property type="match status" value="1"/>
</dbReference>
<keyword evidence="3" id="KW-0106">Calcium</keyword>
<keyword evidence="6" id="KW-1185">Reference proteome</keyword>
<accession>A0A8J4TI09</accession>
<organism evidence="5 6">
    <name type="scientific">Clarias magur</name>
    <name type="common">Asian catfish</name>
    <name type="synonym">Macropteronotus magur</name>
    <dbReference type="NCBI Taxonomy" id="1594786"/>
    <lineage>
        <taxon>Eukaryota</taxon>
        <taxon>Metazoa</taxon>
        <taxon>Chordata</taxon>
        <taxon>Craniata</taxon>
        <taxon>Vertebrata</taxon>
        <taxon>Euteleostomi</taxon>
        <taxon>Actinopterygii</taxon>
        <taxon>Neopterygii</taxon>
        <taxon>Teleostei</taxon>
        <taxon>Ostariophysi</taxon>
        <taxon>Siluriformes</taxon>
        <taxon>Clariidae</taxon>
        <taxon>Clarias</taxon>
    </lineage>
</organism>
<feature type="non-terminal residue" evidence="5">
    <location>
        <position position="66"/>
    </location>
</feature>
<dbReference type="InterPro" id="IPR002126">
    <property type="entry name" value="Cadherin-like_dom"/>
</dbReference>
<sequence length="66" mass="7321">LNKPAGTTILTLSVSDNDSPRNGGPFEFLIVSGNEDNAFTLDRNGELRSNKVFELHATREYVLKIQ</sequence>
<protein>
    <submittedName>
        <fullName evidence="5">Protocadherin Fat 3-like</fullName>
    </submittedName>
</protein>
<feature type="non-terminal residue" evidence="5">
    <location>
        <position position="1"/>
    </location>
</feature>
<dbReference type="GO" id="GO:0016020">
    <property type="term" value="C:membrane"/>
    <property type="evidence" value="ECO:0007669"/>
    <property type="project" value="UniProtKB-SubCell"/>
</dbReference>
<dbReference type="PROSITE" id="PS50268">
    <property type="entry name" value="CADHERIN_2"/>
    <property type="match status" value="1"/>
</dbReference>
<dbReference type="EMBL" id="QNUK01000206">
    <property type="protein sequence ID" value="KAF5898226.1"/>
    <property type="molecule type" value="Genomic_DNA"/>
</dbReference>
<dbReference type="InterPro" id="IPR015919">
    <property type="entry name" value="Cadherin-like_sf"/>
</dbReference>
<evidence type="ECO:0000313" key="6">
    <source>
        <dbReference type="Proteomes" id="UP000727407"/>
    </source>
</evidence>
<feature type="domain" description="Cadherin" evidence="4">
    <location>
        <begin position="2"/>
        <end position="65"/>
    </location>
</feature>
<dbReference type="OrthoDB" id="6252479at2759"/>
<comment type="subcellular location">
    <subcellularLocation>
        <location evidence="1">Membrane</location>
    </subcellularLocation>
</comment>
<keyword evidence="2" id="KW-0472">Membrane</keyword>
<dbReference type="GO" id="GO:0007156">
    <property type="term" value="P:homophilic cell adhesion via plasma membrane adhesion molecules"/>
    <property type="evidence" value="ECO:0007669"/>
    <property type="project" value="InterPro"/>
</dbReference>
<reference evidence="5" key="1">
    <citation type="submission" date="2020-07" db="EMBL/GenBank/DDBJ databases">
        <title>Clarias magur genome sequencing, assembly and annotation.</title>
        <authorList>
            <person name="Kushwaha B."/>
            <person name="Kumar R."/>
            <person name="Das P."/>
            <person name="Joshi C.G."/>
            <person name="Kumar D."/>
            <person name="Nagpure N.S."/>
            <person name="Pandey M."/>
            <person name="Agarwal S."/>
            <person name="Srivastava S."/>
            <person name="Singh M."/>
            <person name="Sahoo L."/>
            <person name="Jayasankar P."/>
            <person name="Meher P.K."/>
            <person name="Koringa P.G."/>
            <person name="Iquebal M.A."/>
            <person name="Das S.P."/>
            <person name="Bit A."/>
            <person name="Patnaik S."/>
            <person name="Patel N."/>
            <person name="Shah T.M."/>
            <person name="Hinsu A."/>
            <person name="Jena J.K."/>
        </authorList>
    </citation>
    <scope>NUCLEOTIDE SEQUENCE</scope>
    <source>
        <strain evidence="5">CIFAMagur01</strain>
        <tissue evidence="5">Testis</tissue>
    </source>
</reference>
<evidence type="ECO:0000256" key="1">
    <source>
        <dbReference type="ARBA" id="ARBA00004370"/>
    </source>
</evidence>
<evidence type="ECO:0000313" key="5">
    <source>
        <dbReference type="EMBL" id="KAF5898226.1"/>
    </source>
</evidence>
<dbReference type="AlphaFoldDB" id="A0A8J4TI09"/>
<evidence type="ECO:0000256" key="3">
    <source>
        <dbReference type="PROSITE-ProRule" id="PRU00043"/>
    </source>
</evidence>
<gene>
    <name evidence="5" type="ORF">DAT39_012081</name>
</gene>
<evidence type="ECO:0000259" key="4">
    <source>
        <dbReference type="PROSITE" id="PS50268"/>
    </source>
</evidence>